<evidence type="ECO:0000256" key="2">
    <source>
        <dbReference type="ARBA" id="ARBA00022448"/>
    </source>
</evidence>
<comment type="similarity">
    <text evidence="1 14 15">Belongs to the ATPase B chain family.</text>
</comment>
<evidence type="ECO:0000256" key="3">
    <source>
        <dbReference type="ARBA" id="ARBA00022547"/>
    </source>
</evidence>
<dbReference type="GO" id="GO:0012505">
    <property type="term" value="C:endomembrane system"/>
    <property type="evidence" value="ECO:0007669"/>
    <property type="project" value="UniProtKB-SubCell"/>
</dbReference>
<keyword evidence="3 14" id="KW-0138">CF(0)</keyword>
<dbReference type="InterPro" id="IPR028987">
    <property type="entry name" value="ATP_synth_B-like_membr_sf"/>
</dbReference>
<gene>
    <name evidence="14 16" type="primary">atpF</name>
    <name evidence="16" type="ORF">H5P27_14295</name>
</gene>
<organism evidence="16 17">
    <name type="scientific">Pelagicoccus albus</name>
    <dbReference type="NCBI Taxonomy" id="415222"/>
    <lineage>
        <taxon>Bacteria</taxon>
        <taxon>Pseudomonadati</taxon>
        <taxon>Verrucomicrobiota</taxon>
        <taxon>Opitutia</taxon>
        <taxon>Puniceicoccales</taxon>
        <taxon>Pelagicoccaceae</taxon>
        <taxon>Pelagicoccus</taxon>
    </lineage>
</organism>
<keyword evidence="5 14" id="KW-0375">Hydrogen ion transport</keyword>
<dbReference type="SUPFAM" id="SSF81573">
    <property type="entry name" value="F1F0 ATP synthase subunit B, membrane domain"/>
    <property type="match status" value="1"/>
</dbReference>
<keyword evidence="2 14" id="KW-0813">Transport</keyword>
<dbReference type="Pfam" id="PF00430">
    <property type="entry name" value="ATP-synt_B"/>
    <property type="match status" value="1"/>
</dbReference>
<dbReference type="GO" id="GO:0005886">
    <property type="term" value="C:plasma membrane"/>
    <property type="evidence" value="ECO:0007669"/>
    <property type="project" value="UniProtKB-SubCell"/>
</dbReference>
<keyword evidence="4 14" id="KW-0812">Transmembrane</keyword>
<dbReference type="Proteomes" id="UP000526501">
    <property type="component" value="Unassembled WGS sequence"/>
</dbReference>
<keyword evidence="6 14" id="KW-1133">Transmembrane helix</keyword>
<dbReference type="PANTHER" id="PTHR33445:SF2">
    <property type="entry name" value="ATP SYNTHASE SUBUNIT B', CHLOROPLASTIC"/>
    <property type="match status" value="1"/>
</dbReference>
<evidence type="ECO:0000256" key="4">
    <source>
        <dbReference type="ARBA" id="ARBA00022692"/>
    </source>
</evidence>
<keyword evidence="7 14" id="KW-0406">Ion transport</keyword>
<evidence type="ECO:0000256" key="8">
    <source>
        <dbReference type="ARBA" id="ARBA00023136"/>
    </source>
</evidence>
<dbReference type="EMBL" id="JACHVC010000012">
    <property type="protein sequence ID" value="MBC2607221.1"/>
    <property type="molecule type" value="Genomic_DNA"/>
</dbReference>
<dbReference type="CDD" id="cd06503">
    <property type="entry name" value="ATP-synt_Fo_b"/>
    <property type="match status" value="1"/>
</dbReference>
<proteinExistence type="inferred from homology"/>
<dbReference type="NCBIfam" id="TIGR01144">
    <property type="entry name" value="ATP_synt_b"/>
    <property type="match status" value="1"/>
</dbReference>
<dbReference type="GO" id="GO:0046961">
    <property type="term" value="F:proton-transporting ATPase activity, rotational mechanism"/>
    <property type="evidence" value="ECO:0007669"/>
    <property type="project" value="TreeGrafter"/>
</dbReference>
<dbReference type="InterPro" id="IPR002146">
    <property type="entry name" value="ATP_synth_b/b'su_bac/chlpt"/>
</dbReference>
<evidence type="ECO:0000256" key="5">
    <source>
        <dbReference type="ARBA" id="ARBA00022781"/>
    </source>
</evidence>
<comment type="function">
    <text evidence="10 14">F(1)F(0) ATP synthase produces ATP from ADP in the presence of a proton or sodium gradient. F-type ATPases consist of two structural domains, F(1) containing the extramembraneous catalytic core and F(0) containing the membrane proton channel, linked together by a central stalk and a peripheral stalk. During catalysis, ATP synthesis in the catalytic domain of F(1) is coupled via a rotary mechanism of the central stalk subunits to proton translocation.</text>
</comment>
<comment type="caution">
    <text evidence="16">The sequence shown here is derived from an EMBL/GenBank/DDBJ whole genome shotgun (WGS) entry which is preliminary data.</text>
</comment>
<keyword evidence="14" id="KW-1003">Cell membrane</keyword>
<evidence type="ECO:0000256" key="7">
    <source>
        <dbReference type="ARBA" id="ARBA00023065"/>
    </source>
</evidence>
<keyword evidence="9 14" id="KW-0066">ATP synthesis</keyword>
<evidence type="ECO:0000256" key="14">
    <source>
        <dbReference type="HAMAP-Rule" id="MF_01398"/>
    </source>
</evidence>
<evidence type="ECO:0000256" key="6">
    <source>
        <dbReference type="ARBA" id="ARBA00022989"/>
    </source>
</evidence>
<keyword evidence="8 14" id="KW-0472">Membrane</keyword>
<dbReference type="GO" id="GO:0045259">
    <property type="term" value="C:proton-transporting ATP synthase complex"/>
    <property type="evidence" value="ECO:0007669"/>
    <property type="project" value="UniProtKB-KW"/>
</dbReference>
<evidence type="ECO:0000256" key="11">
    <source>
        <dbReference type="ARBA" id="ARBA00025614"/>
    </source>
</evidence>
<dbReference type="InterPro" id="IPR050059">
    <property type="entry name" value="ATP_synthase_B_chain"/>
</dbReference>
<dbReference type="RefSeq" id="WP_185661075.1">
    <property type="nucleotide sequence ID" value="NZ_CAWPOO010000012.1"/>
</dbReference>
<dbReference type="Gene3D" id="6.10.250.1580">
    <property type="match status" value="1"/>
</dbReference>
<name>A0A7X1E9D4_9BACT</name>
<reference evidence="16 17" key="1">
    <citation type="submission" date="2020-07" db="EMBL/GenBank/DDBJ databases">
        <authorList>
            <person name="Feng X."/>
        </authorList>
    </citation>
    <scope>NUCLEOTIDE SEQUENCE [LARGE SCALE GENOMIC DNA]</scope>
    <source>
        <strain evidence="16 17">JCM23202</strain>
    </source>
</reference>
<accession>A0A7X1E9D4</accession>
<dbReference type="InterPro" id="IPR005864">
    <property type="entry name" value="ATP_synth_F0_bsu_bac"/>
</dbReference>
<protein>
    <recommendedName>
        <fullName evidence="14">ATP synthase subunit b</fullName>
    </recommendedName>
    <alternativeName>
        <fullName evidence="14">ATP synthase F(0) sector subunit b</fullName>
    </alternativeName>
    <alternativeName>
        <fullName evidence="14">ATPase subunit I</fullName>
    </alternativeName>
    <alternativeName>
        <fullName evidence="14">F-type ATPase subunit b</fullName>
        <shortName evidence="14">F-ATPase subunit b</shortName>
    </alternativeName>
</protein>
<dbReference type="PANTHER" id="PTHR33445">
    <property type="entry name" value="ATP SYNTHASE SUBUNIT B', CHLOROPLASTIC"/>
    <property type="match status" value="1"/>
</dbReference>
<dbReference type="GO" id="GO:0046933">
    <property type="term" value="F:proton-transporting ATP synthase activity, rotational mechanism"/>
    <property type="evidence" value="ECO:0007669"/>
    <property type="project" value="UniProtKB-UniRule"/>
</dbReference>
<dbReference type="HAMAP" id="MF_01398">
    <property type="entry name" value="ATP_synth_b_bprime"/>
    <property type="match status" value="1"/>
</dbReference>
<evidence type="ECO:0000256" key="15">
    <source>
        <dbReference type="RuleBase" id="RU003848"/>
    </source>
</evidence>
<dbReference type="AlphaFoldDB" id="A0A7X1E9D4"/>
<comment type="subcellular location">
    <subcellularLocation>
        <location evidence="14">Cell membrane</location>
        <topology evidence="14">Single-pass membrane protein</topology>
    </subcellularLocation>
    <subcellularLocation>
        <location evidence="13">Endomembrane system</location>
        <topology evidence="13">Single-pass membrane protein</topology>
    </subcellularLocation>
</comment>
<sequence length="184" mass="20045">MTDLIQILAAADPHAATAESAGLAETFGIHTSHIIMQAISFSILAGVLWKFAFKPVLATMDEREAKIDSGLKYAEEMKVKLAEAEAEKKKILQEASVEAKTIVTEARQTAEARIDKSVQDAIKAAEDITKKAELQIENDRKQMLAEARSEISRLVVATAGKVLAKELTEEEKSRYSESASATLV</sequence>
<comment type="subunit">
    <text evidence="14">F-type ATPases have 2 components, F(1) - the catalytic core - and F(0) - the membrane proton channel. F(1) has five subunits: alpha(3), beta(3), gamma(1), delta(1), epsilon(1). F(0) has three main subunits: a(1), b(2) and c(10-14). The alpha and beta chains form an alternating ring which encloses part of the gamma chain. F(1) is attached to F(0) by a central stalk formed by the gamma and epsilon chains, while a peripheral stalk is formed by the delta and b chains.</text>
</comment>
<comment type="function">
    <text evidence="11">Component of the F(0) channel, it forms part of the peripheral stalk, linking F(1) to F(0). The b'-subunit is a diverged and duplicated form of b found in plants and photosynthetic bacteria.</text>
</comment>
<evidence type="ECO:0000256" key="10">
    <source>
        <dbReference type="ARBA" id="ARBA00025198"/>
    </source>
</evidence>
<evidence type="ECO:0000256" key="12">
    <source>
        <dbReference type="ARBA" id="ARBA00026054"/>
    </source>
</evidence>
<evidence type="ECO:0000256" key="9">
    <source>
        <dbReference type="ARBA" id="ARBA00023310"/>
    </source>
</evidence>
<evidence type="ECO:0000313" key="17">
    <source>
        <dbReference type="Proteomes" id="UP000526501"/>
    </source>
</evidence>
<evidence type="ECO:0000313" key="16">
    <source>
        <dbReference type="EMBL" id="MBC2607221.1"/>
    </source>
</evidence>
<evidence type="ECO:0000256" key="13">
    <source>
        <dbReference type="ARBA" id="ARBA00037847"/>
    </source>
</evidence>
<evidence type="ECO:0000256" key="1">
    <source>
        <dbReference type="ARBA" id="ARBA00005513"/>
    </source>
</evidence>
<comment type="subunit">
    <text evidence="12">F-type ATPases have 2 components, F(1) - the catalytic core - and F(0) - the membrane proton channel. F(1) has five subunits: alpha(3), beta(3), gamma(1), delta(1), epsilon(1). F(0) has four main subunits: a(1), b(2) and c(10-14). The alpha and beta chains form an alternating ring which encloses part of the gamma chain. F(1) is attached to F(0) by a central stalk formed by the gamma and epsilon chains, while a peripheral stalk is formed by the delta and b chains.</text>
</comment>
<keyword evidence="17" id="KW-1185">Reference proteome</keyword>